<dbReference type="EMBL" id="VDDR01000009">
    <property type="protein sequence ID" value="TNB96809.1"/>
    <property type="molecule type" value="Genomic_DNA"/>
</dbReference>
<name>A0ABD7RFL1_BACCE</name>
<evidence type="ECO:0000313" key="1">
    <source>
        <dbReference type="EMBL" id="TNB96809.1"/>
    </source>
</evidence>
<dbReference type="Proteomes" id="UP000309400">
    <property type="component" value="Unassembled WGS sequence"/>
</dbReference>
<proteinExistence type="predicted"/>
<sequence>MNSFFIKNSQTIYEVIRIPLNKLRPLNFIDNNKKTPKLIEEFFSSIFYFKVLTYLLPRYLPGSKTPTLKYSGSKEVRWGFGLPIKARLVRADNQWG</sequence>
<reference evidence="1 2" key="1">
    <citation type="submission" date="2019-06" db="EMBL/GenBank/DDBJ databases">
        <title>Biocontrol Bacillus strains from Vietnam.</title>
        <authorList>
            <person name="Borriss R."/>
            <person name="Lasch P."/>
            <person name="Thanh Tam L.T."/>
        </authorList>
    </citation>
    <scope>NUCLEOTIDE SEQUENCE [LARGE SCALE GENOMIC DNA]</scope>
    <source>
        <strain evidence="1 2">A8</strain>
    </source>
</reference>
<evidence type="ECO:0000313" key="2">
    <source>
        <dbReference type="Proteomes" id="UP000309400"/>
    </source>
</evidence>
<dbReference type="AlphaFoldDB" id="A0ABD7RFL1"/>
<comment type="caution">
    <text evidence="1">The sequence shown here is derived from an EMBL/GenBank/DDBJ whole genome shotgun (WGS) entry which is preliminary data.</text>
</comment>
<gene>
    <name evidence="1" type="ORF">FHG65_18165</name>
</gene>
<organism evidence="1 2">
    <name type="scientific">Bacillus cereus</name>
    <dbReference type="NCBI Taxonomy" id="1396"/>
    <lineage>
        <taxon>Bacteria</taxon>
        <taxon>Bacillati</taxon>
        <taxon>Bacillota</taxon>
        <taxon>Bacilli</taxon>
        <taxon>Bacillales</taxon>
        <taxon>Bacillaceae</taxon>
        <taxon>Bacillus</taxon>
        <taxon>Bacillus cereus group</taxon>
    </lineage>
</organism>
<protein>
    <submittedName>
        <fullName evidence="1">Uncharacterized protein</fullName>
    </submittedName>
</protein>
<accession>A0ABD7RFL1</accession>